<dbReference type="GO" id="GO:0005737">
    <property type="term" value="C:cytoplasm"/>
    <property type="evidence" value="ECO:0007669"/>
    <property type="project" value="TreeGrafter"/>
</dbReference>
<evidence type="ECO:0000313" key="6">
    <source>
        <dbReference type="EMBL" id="GMM48221.1"/>
    </source>
</evidence>
<dbReference type="SMART" id="SM00154">
    <property type="entry name" value="ZnF_AN1"/>
    <property type="match status" value="1"/>
</dbReference>
<dbReference type="InterPro" id="IPR057358">
    <property type="entry name" value="UBL_ZFAND1-like"/>
</dbReference>
<evidence type="ECO:0000256" key="1">
    <source>
        <dbReference type="ARBA" id="ARBA00022723"/>
    </source>
</evidence>
<dbReference type="Proteomes" id="UP001378960">
    <property type="component" value="Unassembled WGS sequence"/>
</dbReference>
<dbReference type="SUPFAM" id="SSF118310">
    <property type="entry name" value="AN1-like Zinc finger"/>
    <property type="match status" value="1"/>
</dbReference>
<dbReference type="InterPro" id="IPR035896">
    <property type="entry name" value="AN1-like_Znf"/>
</dbReference>
<dbReference type="PANTHER" id="PTHR14677">
    <property type="entry name" value="ARSENITE INDUCUBLE RNA ASSOCIATED PROTEIN AIP-1-RELATED"/>
    <property type="match status" value="1"/>
</dbReference>
<keyword evidence="7" id="KW-1185">Reference proteome</keyword>
<sequence length="301" mass="35096">MSAKVERKNSDKSERDRDRDEGMLDIGKHCTICRELDFLPFVCLKCQKSFCSNHRNEYNLHPCMIKLQQEKLDKQEREKADISKLPKSQSVFPDLNKIRKEAEIKYQAEQNRKIGQRLTNIKDDNNKLLTSVEVAMLRLKKLLGNTKSNNNSKSSSGMKLFSFGNNKSTNSTASRMVELNKLKRSAKGDSRIPIDDRIYVWINYNSDDDTKFELKQGQFFSKRWPIGKMLDSSAELSKIKNVNNKEVDKSLKLAMFRRKRDDNSKNNDNNNEEEFIYIPTNGRVEKEIKDGDEIYILRGHR</sequence>
<evidence type="ECO:0000313" key="7">
    <source>
        <dbReference type="Proteomes" id="UP001378960"/>
    </source>
</evidence>
<protein>
    <submittedName>
        <fullName evidence="6">Cuz1 protein</fullName>
    </submittedName>
</protein>
<dbReference type="GO" id="GO:0008270">
    <property type="term" value="F:zinc ion binding"/>
    <property type="evidence" value="ECO:0007669"/>
    <property type="project" value="UniProtKB-KW"/>
</dbReference>
<keyword evidence="3" id="KW-0862">Zinc</keyword>
<proteinExistence type="predicted"/>
<name>A0AAV5RC74_PICKL</name>
<dbReference type="AlphaFoldDB" id="A0AAV5RC74"/>
<reference evidence="6 7" key="1">
    <citation type="journal article" date="2023" name="Elife">
        <title>Identification of key yeast species and microbe-microbe interactions impacting larval growth of Drosophila in the wild.</title>
        <authorList>
            <person name="Mure A."/>
            <person name="Sugiura Y."/>
            <person name="Maeda R."/>
            <person name="Honda K."/>
            <person name="Sakurai N."/>
            <person name="Takahashi Y."/>
            <person name="Watada M."/>
            <person name="Katoh T."/>
            <person name="Gotoh A."/>
            <person name="Gotoh Y."/>
            <person name="Taniguchi I."/>
            <person name="Nakamura K."/>
            <person name="Hayashi T."/>
            <person name="Katayama T."/>
            <person name="Uemura T."/>
            <person name="Hattori Y."/>
        </authorList>
    </citation>
    <scope>NUCLEOTIDE SEQUENCE [LARGE SCALE GENOMIC DNA]</scope>
    <source>
        <strain evidence="6 7">PK-24</strain>
    </source>
</reference>
<dbReference type="Gene3D" id="4.10.1110.10">
    <property type="entry name" value="AN1-like Zinc finger"/>
    <property type="match status" value="1"/>
</dbReference>
<feature type="domain" description="AN1-type" evidence="5">
    <location>
        <begin position="30"/>
        <end position="68"/>
    </location>
</feature>
<keyword evidence="1" id="KW-0479">Metal-binding</keyword>
<feature type="region of interest" description="Disordered" evidence="4">
    <location>
        <begin position="1"/>
        <end position="20"/>
    </location>
</feature>
<evidence type="ECO:0000256" key="2">
    <source>
        <dbReference type="ARBA" id="ARBA00022771"/>
    </source>
</evidence>
<organism evidence="6 7">
    <name type="scientific">Pichia kluyveri</name>
    <name type="common">Yeast</name>
    <dbReference type="NCBI Taxonomy" id="36015"/>
    <lineage>
        <taxon>Eukaryota</taxon>
        <taxon>Fungi</taxon>
        <taxon>Dikarya</taxon>
        <taxon>Ascomycota</taxon>
        <taxon>Saccharomycotina</taxon>
        <taxon>Pichiomycetes</taxon>
        <taxon>Pichiales</taxon>
        <taxon>Pichiaceae</taxon>
        <taxon>Pichia</taxon>
    </lineage>
</organism>
<dbReference type="Pfam" id="PF25327">
    <property type="entry name" value="UBL_ZFAND1"/>
    <property type="match status" value="1"/>
</dbReference>
<evidence type="ECO:0000256" key="3">
    <source>
        <dbReference type="ARBA" id="ARBA00022833"/>
    </source>
</evidence>
<dbReference type="InterPro" id="IPR000058">
    <property type="entry name" value="Znf_AN1"/>
</dbReference>
<accession>A0AAV5RC74</accession>
<keyword evidence="2" id="KW-0863">Zinc-finger</keyword>
<evidence type="ECO:0000256" key="4">
    <source>
        <dbReference type="SAM" id="MobiDB-lite"/>
    </source>
</evidence>
<dbReference type="PANTHER" id="PTHR14677:SF40">
    <property type="entry name" value="CDC48-ASSOCIATED UBIQUITIN-LIKE_ZINC FINGER PROTEIN 1"/>
    <property type="match status" value="1"/>
</dbReference>
<dbReference type="EMBL" id="BTGB01000009">
    <property type="protein sequence ID" value="GMM48221.1"/>
    <property type="molecule type" value="Genomic_DNA"/>
</dbReference>
<evidence type="ECO:0000259" key="5">
    <source>
        <dbReference type="SMART" id="SM00154"/>
    </source>
</evidence>
<comment type="caution">
    <text evidence="6">The sequence shown here is derived from an EMBL/GenBank/DDBJ whole genome shotgun (WGS) entry which is preliminary data.</text>
</comment>
<gene>
    <name evidence="6" type="ORF">DAPK24_048190</name>
</gene>